<evidence type="ECO:0000256" key="7">
    <source>
        <dbReference type="RuleBase" id="RU000660"/>
    </source>
</evidence>
<evidence type="ECO:0000256" key="1">
    <source>
        <dbReference type="ARBA" id="ARBA00008777"/>
    </source>
</evidence>
<dbReference type="EMBL" id="CM035444">
    <property type="protein sequence ID" value="KAH7276569.1"/>
    <property type="molecule type" value="Genomic_DNA"/>
</dbReference>
<keyword evidence="2 7" id="KW-0689">Ribosomal protein</keyword>
<dbReference type="NCBIfam" id="TIGR00059">
    <property type="entry name" value="L17"/>
    <property type="match status" value="1"/>
</dbReference>
<keyword evidence="3 7" id="KW-0687">Ribonucleoprotein</keyword>
<dbReference type="Gene3D" id="3.90.1030.10">
    <property type="entry name" value="Ribosomal protein L17"/>
    <property type="match status" value="1"/>
</dbReference>
<dbReference type="Pfam" id="PF01196">
    <property type="entry name" value="Ribosomal_L17"/>
    <property type="match status" value="1"/>
</dbReference>
<reference evidence="8" key="1">
    <citation type="submission" date="2021-08" db="EMBL/GenBank/DDBJ databases">
        <title>WGS assembly of Ceratopteris richardii.</title>
        <authorList>
            <person name="Marchant D.B."/>
            <person name="Chen G."/>
            <person name="Jenkins J."/>
            <person name="Shu S."/>
            <person name="Leebens-Mack J."/>
            <person name="Grimwood J."/>
            <person name="Schmutz J."/>
            <person name="Soltis P."/>
            <person name="Soltis D."/>
            <person name="Chen Z.-H."/>
        </authorList>
    </citation>
    <scope>NUCLEOTIDE SEQUENCE</scope>
    <source>
        <strain evidence="8">Whitten #5841</strain>
        <tissue evidence="8">Leaf</tissue>
    </source>
</reference>
<dbReference type="GO" id="GO:0006412">
    <property type="term" value="P:translation"/>
    <property type="evidence" value="ECO:0007669"/>
    <property type="project" value="InterPro"/>
</dbReference>
<dbReference type="FunFam" id="3.90.1030.10:FF:000001">
    <property type="entry name" value="50S ribosomal protein L17"/>
    <property type="match status" value="1"/>
</dbReference>
<dbReference type="InterPro" id="IPR000456">
    <property type="entry name" value="Ribosomal_bL17"/>
</dbReference>
<comment type="caution">
    <text evidence="8">The sequence shown here is derived from an EMBL/GenBank/DDBJ whole genome shotgun (WGS) entry which is preliminary data.</text>
</comment>
<evidence type="ECO:0000313" key="8">
    <source>
        <dbReference type="EMBL" id="KAH7276569.1"/>
    </source>
</evidence>
<dbReference type="Proteomes" id="UP000825935">
    <property type="component" value="Chromosome 39"/>
</dbReference>
<dbReference type="InterPro" id="IPR047859">
    <property type="entry name" value="Ribosomal_bL17_CS"/>
</dbReference>
<name>A0A8T2PYT4_CERRI</name>
<evidence type="ECO:0000256" key="6">
    <source>
        <dbReference type="ARBA" id="ARBA00082728"/>
    </source>
</evidence>
<sequence>MKHGVRRRKLNRTGEHRWAMLRTMVSQLIKHERIETTLPKAKELQKVADKMVTLGKEGTIFARRKAAAVLRGDFELHKLFTEVAERYKERIGGYTRILRTRIRQGDSATMAYIEFVDWPHELRQAKPPCPQPPQRAPIAPWIQSRMQQHWASQSFPNAKKETPVAAEA</sequence>
<dbReference type="HAMAP" id="MF_01368">
    <property type="entry name" value="Ribosomal_bL17"/>
    <property type="match status" value="1"/>
</dbReference>
<gene>
    <name evidence="8" type="ORF">KP509_39G012200</name>
</gene>
<dbReference type="InterPro" id="IPR036373">
    <property type="entry name" value="Ribosomal_bL17_sf"/>
</dbReference>
<organism evidence="8 9">
    <name type="scientific">Ceratopteris richardii</name>
    <name type="common">Triangle waterfern</name>
    <dbReference type="NCBI Taxonomy" id="49495"/>
    <lineage>
        <taxon>Eukaryota</taxon>
        <taxon>Viridiplantae</taxon>
        <taxon>Streptophyta</taxon>
        <taxon>Embryophyta</taxon>
        <taxon>Tracheophyta</taxon>
        <taxon>Polypodiopsida</taxon>
        <taxon>Polypodiidae</taxon>
        <taxon>Polypodiales</taxon>
        <taxon>Pteridineae</taxon>
        <taxon>Pteridaceae</taxon>
        <taxon>Parkerioideae</taxon>
        <taxon>Ceratopteris</taxon>
    </lineage>
</organism>
<evidence type="ECO:0000256" key="2">
    <source>
        <dbReference type="ARBA" id="ARBA00022980"/>
    </source>
</evidence>
<evidence type="ECO:0000256" key="4">
    <source>
        <dbReference type="ARBA" id="ARBA00072708"/>
    </source>
</evidence>
<dbReference type="PANTHER" id="PTHR14413">
    <property type="entry name" value="RIBOSOMAL PROTEIN L17"/>
    <property type="match status" value="1"/>
</dbReference>
<proteinExistence type="inferred from homology"/>
<dbReference type="PANTHER" id="PTHR14413:SF16">
    <property type="entry name" value="LARGE RIBOSOMAL SUBUNIT PROTEIN BL17M"/>
    <property type="match status" value="1"/>
</dbReference>
<dbReference type="OMA" id="EHKRINT"/>
<keyword evidence="9" id="KW-1185">Reference proteome</keyword>
<evidence type="ECO:0000256" key="3">
    <source>
        <dbReference type="ARBA" id="ARBA00023274"/>
    </source>
</evidence>
<dbReference type="SUPFAM" id="SSF64263">
    <property type="entry name" value="Prokaryotic ribosomal protein L17"/>
    <property type="match status" value="1"/>
</dbReference>
<evidence type="ECO:0000313" key="9">
    <source>
        <dbReference type="Proteomes" id="UP000825935"/>
    </source>
</evidence>
<dbReference type="OrthoDB" id="275000at2759"/>
<dbReference type="GO" id="GO:0022625">
    <property type="term" value="C:cytosolic large ribosomal subunit"/>
    <property type="evidence" value="ECO:0007669"/>
    <property type="project" value="TreeGrafter"/>
</dbReference>
<accession>A0A8T2PYT4</accession>
<dbReference type="PROSITE" id="PS01167">
    <property type="entry name" value="RIBOSOMAL_L17"/>
    <property type="match status" value="1"/>
</dbReference>
<dbReference type="GO" id="GO:0003735">
    <property type="term" value="F:structural constituent of ribosome"/>
    <property type="evidence" value="ECO:0007669"/>
    <property type="project" value="InterPro"/>
</dbReference>
<evidence type="ECO:0000256" key="5">
    <source>
        <dbReference type="ARBA" id="ARBA00077677"/>
    </source>
</evidence>
<dbReference type="AlphaFoldDB" id="A0A8T2PYT4"/>
<protein>
    <recommendedName>
        <fullName evidence="4">Large ribosomal subunit protein bL17c</fullName>
    </recommendedName>
    <alternativeName>
        <fullName evidence="5">50S ribosomal protein L17, chloroplastic</fullName>
    </alternativeName>
    <alternativeName>
        <fullName evidence="6">CL17</fullName>
    </alternativeName>
</protein>
<comment type="similarity">
    <text evidence="1 7">Belongs to the bacterial ribosomal protein bL17 family.</text>
</comment>